<dbReference type="GO" id="GO:0071555">
    <property type="term" value="P:cell wall organization"/>
    <property type="evidence" value="ECO:0007669"/>
    <property type="project" value="UniProtKB-KW"/>
</dbReference>
<evidence type="ECO:0000256" key="3">
    <source>
        <dbReference type="ARBA" id="ARBA00007739"/>
    </source>
</evidence>
<dbReference type="InterPro" id="IPR050396">
    <property type="entry name" value="Glycosyltr_51/Transpeptidase"/>
</dbReference>
<comment type="caution">
    <text evidence="19">The sequence shown here is derived from an EMBL/GenBank/DDBJ whole genome shotgun (WGS) entry which is preliminary data.</text>
</comment>
<comment type="subcellular location">
    <subcellularLocation>
        <location evidence="1">Cell membrane</location>
    </subcellularLocation>
</comment>
<dbReference type="EMBL" id="QVTE01000017">
    <property type="protein sequence ID" value="RFU70159.1"/>
    <property type="molecule type" value="Genomic_DNA"/>
</dbReference>
<dbReference type="GO" id="GO:0009002">
    <property type="term" value="F:serine-type D-Ala-D-Ala carboxypeptidase activity"/>
    <property type="evidence" value="ECO:0007669"/>
    <property type="project" value="UniProtKB-EC"/>
</dbReference>
<evidence type="ECO:0000256" key="13">
    <source>
        <dbReference type="ARBA" id="ARBA00023268"/>
    </source>
</evidence>
<dbReference type="GO" id="GO:0030288">
    <property type="term" value="C:outer membrane-bounded periplasmic space"/>
    <property type="evidence" value="ECO:0007669"/>
    <property type="project" value="TreeGrafter"/>
</dbReference>
<dbReference type="InterPro" id="IPR023346">
    <property type="entry name" value="Lysozyme-like_dom_sf"/>
</dbReference>
<feature type="domain" description="Penicillin-binding protein transpeptidase" evidence="17">
    <location>
        <begin position="346"/>
        <end position="582"/>
    </location>
</feature>
<name>A0A372LPX1_9BACI</name>
<evidence type="ECO:0000256" key="16">
    <source>
        <dbReference type="ARBA" id="ARBA00049902"/>
    </source>
</evidence>
<accession>A0A372LPX1</accession>
<sequence length="619" mass="70121">MRTLLGFMMILLLVPLLSMLVFFSYSEWANAQGFHQFLDDKIDLKGIKLPESSFITAADGTIISELSADEKRIYLPDEKIPDFLKDIFVTIEDRQFYEHAGIDGSAISRALIANSQNNSIEQGGSTITQQLARNLYLTHEKSYNRKLSEVLFSYQLERKLSKKKILELYVNAIFFQNGRYGIESAARYYFGKETKDLTKAELAFLAAIPNNPEKYNPLTHFPDTKLRQERILKQLEDVGKLSHDEYKRLIKEPVVLHVTKGKDKYPDYVTYVESELEELIAQSEGLQKDLSSPGTATRELAQQKLTDRIKDLNQSGIVVQTALDTRLQEKAEQTLERRLNSIPVQGAIVVLQHNTHQLVSLIGGKDYIKKSFNRAFQSYRQPGSSIKPLLVYGPYLEAMNADIDRKISAASFCEKDYCPKNYSGDSYGMVSIRKAFAQSYNTPAVRLLQQTGIDESFQRLDPFHFKKVNEKDHVLSAALGGLTDGVSTLELTNAYSSFHNGSYQPARAITQILDKQGNVLYKWKDTPVRVWSEPTVRKMRILLHETMISGTARKAYVSGDYIGGKTGTTNDVKDLWFVGLTDDYTAGVWIGKDQPASMLNIQPSGPHLEIWKEVMKQVK</sequence>
<evidence type="ECO:0000256" key="8">
    <source>
        <dbReference type="ARBA" id="ARBA00022679"/>
    </source>
</evidence>
<evidence type="ECO:0000259" key="17">
    <source>
        <dbReference type="Pfam" id="PF00905"/>
    </source>
</evidence>
<dbReference type="SUPFAM" id="SSF56601">
    <property type="entry name" value="beta-lactamase/transpeptidase-like"/>
    <property type="match status" value="1"/>
</dbReference>
<evidence type="ECO:0000313" key="20">
    <source>
        <dbReference type="Proteomes" id="UP000264541"/>
    </source>
</evidence>
<dbReference type="PANTHER" id="PTHR32282">
    <property type="entry name" value="BINDING PROTEIN TRANSPEPTIDASE, PUTATIVE-RELATED"/>
    <property type="match status" value="1"/>
</dbReference>
<keyword evidence="12" id="KW-0472">Membrane</keyword>
<dbReference type="Gene3D" id="3.40.710.10">
    <property type="entry name" value="DD-peptidase/beta-lactamase superfamily"/>
    <property type="match status" value="1"/>
</dbReference>
<dbReference type="Gene3D" id="1.10.3810.10">
    <property type="entry name" value="Biosynthetic peptidoglycan transglycosylase-like"/>
    <property type="match status" value="1"/>
</dbReference>
<evidence type="ECO:0000256" key="6">
    <source>
        <dbReference type="ARBA" id="ARBA00022670"/>
    </source>
</evidence>
<keyword evidence="7" id="KW-0328">Glycosyltransferase</keyword>
<evidence type="ECO:0000256" key="1">
    <source>
        <dbReference type="ARBA" id="ARBA00004236"/>
    </source>
</evidence>
<keyword evidence="14" id="KW-0961">Cell wall biogenesis/degradation</keyword>
<protein>
    <submittedName>
        <fullName evidence="19">Penicillin-binding protein</fullName>
    </submittedName>
</protein>
<dbReference type="GO" id="GO:0008360">
    <property type="term" value="P:regulation of cell shape"/>
    <property type="evidence" value="ECO:0007669"/>
    <property type="project" value="UniProtKB-KW"/>
</dbReference>
<evidence type="ECO:0000256" key="5">
    <source>
        <dbReference type="ARBA" id="ARBA00022645"/>
    </source>
</evidence>
<dbReference type="SUPFAM" id="SSF53955">
    <property type="entry name" value="Lysozyme-like"/>
    <property type="match status" value="1"/>
</dbReference>
<keyword evidence="4" id="KW-1003">Cell membrane</keyword>
<keyword evidence="20" id="KW-1185">Reference proteome</keyword>
<evidence type="ECO:0000256" key="15">
    <source>
        <dbReference type="ARBA" id="ARBA00034000"/>
    </source>
</evidence>
<dbReference type="RefSeq" id="WP_117326229.1">
    <property type="nucleotide sequence ID" value="NZ_QVTE01000017.1"/>
</dbReference>
<keyword evidence="11" id="KW-0573">Peptidoglycan synthesis</keyword>
<dbReference type="FunFam" id="1.10.3810.10:FF:000001">
    <property type="entry name" value="Penicillin-binding protein 1A"/>
    <property type="match status" value="1"/>
</dbReference>
<dbReference type="Proteomes" id="UP000264541">
    <property type="component" value="Unassembled WGS sequence"/>
</dbReference>
<evidence type="ECO:0000256" key="14">
    <source>
        <dbReference type="ARBA" id="ARBA00023316"/>
    </source>
</evidence>
<evidence type="ECO:0000256" key="10">
    <source>
        <dbReference type="ARBA" id="ARBA00022960"/>
    </source>
</evidence>
<dbReference type="InterPro" id="IPR001460">
    <property type="entry name" value="PCN-bd_Tpept"/>
</dbReference>
<evidence type="ECO:0000313" key="19">
    <source>
        <dbReference type="EMBL" id="RFU70159.1"/>
    </source>
</evidence>
<dbReference type="GO" id="GO:0008955">
    <property type="term" value="F:peptidoglycan glycosyltransferase activity"/>
    <property type="evidence" value="ECO:0007669"/>
    <property type="project" value="UniProtKB-EC"/>
</dbReference>
<evidence type="ECO:0000256" key="11">
    <source>
        <dbReference type="ARBA" id="ARBA00022984"/>
    </source>
</evidence>
<comment type="catalytic activity">
    <reaction evidence="16">
        <text>[GlcNAc-(1-&gt;4)-Mur2Ac(oyl-L-Ala-gamma-D-Glu-L-Lys-D-Ala-D-Ala)](n)-di-trans,octa-cis-undecaprenyl diphosphate + beta-D-GlcNAc-(1-&gt;4)-Mur2Ac(oyl-L-Ala-gamma-D-Glu-L-Lys-D-Ala-D-Ala)-di-trans,octa-cis-undecaprenyl diphosphate = [GlcNAc-(1-&gt;4)-Mur2Ac(oyl-L-Ala-gamma-D-Glu-L-Lys-D-Ala-D-Ala)](n+1)-di-trans,octa-cis-undecaprenyl diphosphate + di-trans,octa-cis-undecaprenyl diphosphate + H(+)</text>
        <dbReference type="Rhea" id="RHEA:23708"/>
        <dbReference type="Rhea" id="RHEA-COMP:9602"/>
        <dbReference type="Rhea" id="RHEA-COMP:9603"/>
        <dbReference type="ChEBI" id="CHEBI:15378"/>
        <dbReference type="ChEBI" id="CHEBI:58405"/>
        <dbReference type="ChEBI" id="CHEBI:60033"/>
        <dbReference type="ChEBI" id="CHEBI:78435"/>
        <dbReference type="EC" id="2.4.99.28"/>
    </reaction>
</comment>
<keyword evidence="8" id="KW-0808">Transferase</keyword>
<evidence type="ECO:0000256" key="12">
    <source>
        <dbReference type="ARBA" id="ARBA00023136"/>
    </source>
</evidence>
<keyword evidence="10" id="KW-0133">Cell shape</keyword>
<keyword evidence="5" id="KW-0121">Carboxypeptidase</keyword>
<dbReference type="GO" id="GO:0006508">
    <property type="term" value="P:proteolysis"/>
    <property type="evidence" value="ECO:0007669"/>
    <property type="project" value="UniProtKB-KW"/>
</dbReference>
<keyword evidence="6" id="KW-0645">Protease</keyword>
<organism evidence="19 20">
    <name type="scientific">Peribacillus saganii</name>
    <dbReference type="NCBI Taxonomy" id="2303992"/>
    <lineage>
        <taxon>Bacteria</taxon>
        <taxon>Bacillati</taxon>
        <taxon>Bacillota</taxon>
        <taxon>Bacilli</taxon>
        <taxon>Bacillales</taxon>
        <taxon>Bacillaceae</taxon>
        <taxon>Peribacillus</taxon>
    </lineage>
</organism>
<dbReference type="InterPro" id="IPR001264">
    <property type="entry name" value="Glyco_trans_51"/>
</dbReference>
<evidence type="ECO:0000259" key="18">
    <source>
        <dbReference type="Pfam" id="PF00912"/>
    </source>
</evidence>
<evidence type="ECO:0000256" key="4">
    <source>
        <dbReference type="ARBA" id="ARBA00022475"/>
    </source>
</evidence>
<dbReference type="InterPro" id="IPR012338">
    <property type="entry name" value="Beta-lactam/transpept-like"/>
</dbReference>
<keyword evidence="9" id="KW-0378">Hydrolase</keyword>
<dbReference type="InterPro" id="IPR036950">
    <property type="entry name" value="PBP_transglycosylase"/>
</dbReference>
<comment type="catalytic activity">
    <reaction evidence="15">
        <text>Preferential cleavage: (Ac)2-L-Lys-D-Ala-|-D-Ala. Also transpeptidation of peptidyl-alanyl moieties that are N-acyl substituents of D-alanine.</text>
        <dbReference type="EC" id="3.4.16.4"/>
    </reaction>
</comment>
<dbReference type="GO" id="GO:0005886">
    <property type="term" value="C:plasma membrane"/>
    <property type="evidence" value="ECO:0007669"/>
    <property type="project" value="UniProtKB-SubCell"/>
</dbReference>
<reference evidence="19 20" key="1">
    <citation type="submission" date="2018-08" db="EMBL/GenBank/DDBJ databases">
        <title>Bacillus chawlae sp. nov., Bacillus glennii sp. nov., and Bacillus saganii sp. nov. Isolated from the Vehicle Assembly Building at Kennedy Space Center where the Viking Spacecraft were Assembled.</title>
        <authorList>
            <person name="Seuylemezian A."/>
            <person name="Vaishampayan P."/>
        </authorList>
    </citation>
    <scope>NUCLEOTIDE SEQUENCE [LARGE SCALE GENOMIC DNA]</scope>
    <source>
        <strain evidence="19 20">V47-23a</strain>
    </source>
</reference>
<comment type="similarity">
    <text evidence="2">In the C-terminal section; belongs to the transpeptidase family.</text>
</comment>
<evidence type="ECO:0000256" key="7">
    <source>
        <dbReference type="ARBA" id="ARBA00022676"/>
    </source>
</evidence>
<feature type="domain" description="Glycosyl transferase family 51" evidence="18">
    <location>
        <begin position="60"/>
        <end position="235"/>
    </location>
</feature>
<dbReference type="GO" id="GO:0009252">
    <property type="term" value="P:peptidoglycan biosynthetic process"/>
    <property type="evidence" value="ECO:0007669"/>
    <property type="project" value="UniProtKB-KW"/>
</dbReference>
<evidence type="ECO:0000256" key="2">
    <source>
        <dbReference type="ARBA" id="ARBA00007090"/>
    </source>
</evidence>
<dbReference type="Pfam" id="PF00912">
    <property type="entry name" value="Transgly"/>
    <property type="match status" value="1"/>
</dbReference>
<evidence type="ECO:0000256" key="9">
    <source>
        <dbReference type="ARBA" id="ARBA00022801"/>
    </source>
</evidence>
<comment type="similarity">
    <text evidence="3">In the N-terminal section; belongs to the glycosyltransferase 51 family.</text>
</comment>
<dbReference type="AlphaFoldDB" id="A0A372LPX1"/>
<gene>
    <name evidence="19" type="ORF">D0469_08230</name>
</gene>
<dbReference type="GO" id="GO:0008658">
    <property type="term" value="F:penicillin binding"/>
    <property type="evidence" value="ECO:0007669"/>
    <property type="project" value="InterPro"/>
</dbReference>
<dbReference type="PANTHER" id="PTHR32282:SF11">
    <property type="entry name" value="PENICILLIN-BINDING PROTEIN 1B"/>
    <property type="match status" value="1"/>
</dbReference>
<dbReference type="OrthoDB" id="9766909at2"/>
<dbReference type="Pfam" id="PF00905">
    <property type="entry name" value="Transpeptidase"/>
    <property type="match status" value="1"/>
</dbReference>
<keyword evidence="13" id="KW-0511">Multifunctional enzyme</keyword>
<proteinExistence type="inferred from homology"/>